<feature type="domain" description="HPt" evidence="12">
    <location>
        <begin position="1"/>
        <end position="97"/>
    </location>
</feature>
<dbReference type="PROSITE" id="PS50110">
    <property type="entry name" value="RESPONSE_REGULATORY"/>
    <property type="match status" value="1"/>
</dbReference>
<feature type="domain" description="HPt" evidence="12">
    <location>
        <begin position="183"/>
        <end position="287"/>
    </location>
</feature>
<dbReference type="Pfam" id="PF01627">
    <property type="entry name" value="Hpt"/>
    <property type="match status" value="2"/>
</dbReference>
<evidence type="ECO:0000256" key="1">
    <source>
        <dbReference type="ARBA" id="ARBA00000085"/>
    </source>
</evidence>
<dbReference type="EMBL" id="CP042425">
    <property type="protein sequence ID" value="QEL16620.1"/>
    <property type="molecule type" value="Genomic_DNA"/>
</dbReference>
<dbReference type="InterPro" id="IPR051315">
    <property type="entry name" value="Bact_Chemotaxis_CheA"/>
</dbReference>
<dbReference type="SUPFAM" id="SSF47226">
    <property type="entry name" value="Histidine-containing phosphotransfer domain, HPT domain"/>
    <property type="match status" value="2"/>
</dbReference>
<dbReference type="RefSeq" id="WP_149111327.1">
    <property type="nucleotide sequence ID" value="NZ_CP042425.1"/>
</dbReference>
<evidence type="ECO:0000313" key="14">
    <source>
        <dbReference type="Proteomes" id="UP000324974"/>
    </source>
</evidence>
<feature type="region of interest" description="Disordered" evidence="8">
    <location>
        <begin position="312"/>
        <end position="348"/>
    </location>
</feature>
<dbReference type="Gene3D" id="3.40.50.2300">
    <property type="match status" value="1"/>
</dbReference>
<feature type="domain" description="Histidine kinase" evidence="9">
    <location>
        <begin position="513"/>
        <end position="651"/>
    </location>
</feature>
<dbReference type="Pfam" id="PF01584">
    <property type="entry name" value="CheW"/>
    <property type="match status" value="1"/>
</dbReference>
<keyword evidence="4" id="KW-0808">Transferase</keyword>
<dbReference type="SUPFAM" id="SSF55874">
    <property type="entry name" value="ATPase domain of HSP90 chaperone/DNA topoisomerase II/histidine kinase"/>
    <property type="match status" value="1"/>
</dbReference>
<dbReference type="PROSITE" id="PS50851">
    <property type="entry name" value="CHEW"/>
    <property type="match status" value="1"/>
</dbReference>
<keyword evidence="14" id="KW-1185">Reference proteome</keyword>
<dbReference type="EC" id="2.7.13.3" evidence="2"/>
<dbReference type="Gene3D" id="2.30.30.40">
    <property type="entry name" value="SH3 Domains"/>
    <property type="match status" value="1"/>
</dbReference>
<evidence type="ECO:0000259" key="10">
    <source>
        <dbReference type="PROSITE" id="PS50110"/>
    </source>
</evidence>
<evidence type="ECO:0000256" key="7">
    <source>
        <dbReference type="PROSITE-ProRule" id="PRU00169"/>
    </source>
</evidence>
<evidence type="ECO:0000256" key="8">
    <source>
        <dbReference type="SAM" id="MobiDB-lite"/>
    </source>
</evidence>
<dbReference type="Pfam" id="PF00072">
    <property type="entry name" value="Response_reg"/>
    <property type="match status" value="1"/>
</dbReference>
<dbReference type="InterPro" id="IPR008207">
    <property type="entry name" value="Sig_transdc_His_kin_Hpt_dom"/>
</dbReference>
<protein>
    <recommendedName>
        <fullName evidence="2">histidine kinase</fullName>
        <ecNumber evidence="2">2.7.13.3</ecNumber>
    </recommendedName>
</protein>
<feature type="modified residue" description="Phosphohistidine" evidence="6">
    <location>
        <position position="44"/>
    </location>
</feature>
<dbReference type="InterPro" id="IPR036061">
    <property type="entry name" value="CheW-like_dom_sf"/>
</dbReference>
<dbReference type="PROSITE" id="PS50894">
    <property type="entry name" value="HPT"/>
    <property type="match status" value="2"/>
</dbReference>
<dbReference type="SUPFAM" id="SSF50341">
    <property type="entry name" value="CheW-like"/>
    <property type="match status" value="1"/>
</dbReference>
<feature type="domain" description="Response regulatory" evidence="10">
    <location>
        <begin position="806"/>
        <end position="922"/>
    </location>
</feature>
<feature type="compositionally biased region" description="Pro residues" evidence="8">
    <location>
        <begin position="154"/>
        <end position="170"/>
    </location>
</feature>
<organism evidence="13 14">
    <name type="scientific">Limnoglobus roseus</name>
    <dbReference type="NCBI Taxonomy" id="2598579"/>
    <lineage>
        <taxon>Bacteria</taxon>
        <taxon>Pseudomonadati</taxon>
        <taxon>Planctomycetota</taxon>
        <taxon>Planctomycetia</taxon>
        <taxon>Gemmatales</taxon>
        <taxon>Gemmataceae</taxon>
        <taxon>Limnoglobus</taxon>
    </lineage>
</organism>
<name>A0A5C1AD42_9BACT</name>
<sequence length="923" mass="97518">MSSLEEELRAAFRTEHAEYLIGLRAFFGEAGGPVDVNEAFRMAHSLKAAARACDLDAVGEVGHRLETILGRVRKGTLTLGPDARGAARAALDATEAWAAGGTTPPSAGVYNSLDAVLSAIGQTSLPPAVTSGSLPPWEGGSGRGVSQTVSGDSLPPPDAGSTPHPNPPPQGGREQSRPPADNSDDLTDRLRAAFRAEHVEHLEGIRAVLTAFESGNPPADWVNDAFRRAHSLKGAARIAEAGAVEALAHRMETLFARVREGTLGTTPALLRAVRLGLDVIEDTVAVLGTGQAAPESAAAQAAIEQVIGGAPQDDWVGHPVAGRESAVERPGSSSPPPAVPRPPPSDDTVRVGAGYLDRLLRSAAQLRAEALQQGIVGRDLAALDHRLSGLGREWAAVRGGAAAELRRLAASPEFARVARYLAFVEQEVKTLGKTARGLRRDHRRGAWALRQLGGQVHRDARVLRMATAEGTFQGFGKMVRDLARDAGKEVEFRAVGLDLQADREVLQALKDPLMHMLANAVTHGLERPAERAAAGKPATGRVALRLEAAGNRLRVWVEDDGRGIDPRAVGETAVRRGLLTAAEVAGRSADELARLIFEPGFSTAAAVTGTAGRGMGLSVVHEAVARLQGDVEVLPADGPGTRIVLTVPLSVSTRRVLLVSCRGRTYAIPADAIDRLVRAAPGDTAPVEGKPMFLGGGRPVPVVDLARLLGADGEPPATNDTTPLAVLRARGRWAAVVVDAFVAERDAMVRPLDGPAARVPTFAGGVILEDGSVALVLNPAELMTDAAAHRPAQPIVPALRVKKPPTVLVVDDSLTTRTLEKSILEVHGYTVRIAVDGMEALAALRTELPDLVITDVEMPRLNGFGLLAEMKKDPRLARLPVIVVTSLAKREDQERGMALGADAYIVKRKFDHEELLETIRQIL</sequence>
<dbReference type="GO" id="GO:0006935">
    <property type="term" value="P:chemotaxis"/>
    <property type="evidence" value="ECO:0007669"/>
    <property type="project" value="InterPro"/>
</dbReference>
<evidence type="ECO:0000259" key="11">
    <source>
        <dbReference type="PROSITE" id="PS50851"/>
    </source>
</evidence>
<dbReference type="SMART" id="SM00448">
    <property type="entry name" value="REC"/>
    <property type="match status" value="1"/>
</dbReference>
<comment type="catalytic activity">
    <reaction evidence="1">
        <text>ATP + protein L-histidine = ADP + protein N-phospho-L-histidine.</text>
        <dbReference type="EC" id="2.7.13.3"/>
    </reaction>
</comment>
<feature type="region of interest" description="Disordered" evidence="8">
    <location>
        <begin position="127"/>
        <end position="185"/>
    </location>
</feature>
<reference evidence="14" key="1">
    <citation type="submission" date="2019-08" db="EMBL/GenBank/DDBJ databases">
        <title>Limnoglobus roseus gen. nov., sp. nov., a novel freshwater planctomycete with a giant genome from the family Gemmataceae.</title>
        <authorList>
            <person name="Kulichevskaya I.S."/>
            <person name="Naumoff D.G."/>
            <person name="Miroshnikov K."/>
            <person name="Ivanova A."/>
            <person name="Philippov D.A."/>
            <person name="Hakobyan A."/>
            <person name="Rijpstra I.C."/>
            <person name="Sinninghe Damste J.S."/>
            <person name="Liesack W."/>
            <person name="Dedysh S.N."/>
        </authorList>
    </citation>
    <scope>NUCLEOTIDE SEQUENCE [LARGE SCALE GENOMIC DNA]</scope>
    <source>
        <strain evidence="14">PX52</strain>
    </source>
</reference>
<evidence type="ECO:0000256" key="5">
    <source>
        <dbReference type="ARBA" id="ARBA00022777"/>
    </source>
</evidence>
<dbReference type="InterPro" id="IPR003594">
    <property type="entry name" value="HATPase_dom"/>
</dbReference>
<evidence type="ECO:0000259" key="9">
    <source>
        <dbReference type="PROSITE" id="PS50109"/>
    </source>
</evidence>
<accession>A0A5C1AD42</accession>
<dbReference type="SMART" id="SM00260">
    <property type="entry name" value="CheW"/>
    <property type="match status" value="1"/>
</dbReference>
<dbReference type="Proteomes" id="UP000324974">
    <property type="component" value="Chromosome"/>
</dbReference>
<dbReference type="Gene3D" id="1.20.120.160">
    <property type="entry name" value="HPT domain"/>
    <property type="match status" value="2"/>
</dbReference>
<dbReference type="PROSITE" id="PS50109">
    <property type="entry name" value="HIS_KIN"/>
    <property type="match status" value="1"/>
</dbReference>
<evidence type="ECO:0000256" key="3">
    <source>
        <dbReference type="ARBA" id="ARBA00022553"/>
    </source>
</evidence>
<keyword evidence="3 7" id="KW-0597">Phosphoprotein</keyword>
<dbReference type="InterPro" id="IPR004358">
    <property type="entry name" value="Sig_transdc_His_kin-like_C"/>
</dbReference>
<evidence type="ECO:0000256" key="6">
    <source>
        <dbReference type="PROSITE-ProRule" id="PRU00110"/>
    </source>
</evidence>
<dbReference type="FunFam" id="3.30.565.10:FF:000016">
    <property type="entry name" value="Chemotaxis protein CheA, putative"/>
    <property type="match status" value="1"/>
</dbReference>
<dbReference type="AlphaFoldDB" id="A0A5C1AD42"/>
<dbReference type="SMART" id="SM00387">
    <property type="entry name" value="HATPase_c"/>
    <property type="match status" value="1"/>
</dbReference>
<evidence type="ECO:0000313" key="13">
    <source>
        <dbReference type="EMBL" id="QEL16620.1"/>
    </source>
</evidence>
<dbReference type="InterPro" id="IPR036641">
    <property type="entry name" value="HPT_dom_sf"/>
</dbReference>
<keyword evidence="5 13" id="KW-0418">Kinase</keyword>
<dbReference type="InterPro" id="IPR001789">
    <property type="entry name" value="Sig_transdc_resp-reg_receiver"/>
</dbReference>
<evidence type="ECO:0000256" key="4">
    <source>
        <dbReference type="ARBA" id="ARBA00022679"/>
    </source>
</evidence>
<dbReference type="PANTHER" id="PTHR43395:SF1">
    <property type="entry name" value="CHEMOTAXIS PROTEIN CHEA"/>
    <property type="match status" value="1"/>
</dbReference>
<dbReference type="SMART" id="SM00073">
    <property type="entry name" value="HPT"/>
    <property type="match status" value="2"/>
</dbReference>
<dbReference type="Gene3D" id="3.30.565.10">
    <property type="entry name" value="Histidine kinase-like ATPase, C-terminal domain"/>
    <property type="match status" value="1"/>
</dbReference>
<dbReference type="SUPFAM" id="SSF52172">
    <property type="entry name" value="CheY-like"/>
    <property type="match status" value="1"/>
</dbReference>
<dbReference type="InterPro" id="IPR011006">
    <property type="entry name" value="CheY-like_superfamily"/>
</dbReference>
<feature type="modified residue" description="Phosphohistidine" evidence="6">
    <location>
        <position position="230"/>
    </location>
</feature>
<dbReference type="PRINTS" id="PR00344">
    <property type="entry name" value="BCTRLSENSOR"/>
</dbReference>
<evidence type="ECO:0000259" key="12">
    <source>
        <dbReference type="PROSITE" id="PS50894"/>
    </source>
</evidence>
<gene>
    <name evidence="13" type="ORF">PX52LOC_03580</name>
</gene>
<dbReference type="OrthoDB" id="9803176at2"/>
<feature type="compositionally biased region" description="Pro residues" evidence="8">
    <location>
        <begin position="333"/>
        <end position="345"/>
    </location>
</feature>
<feature type="domain" description="CheW-like" evidence="11">
    <location>
        <begin position="653"/>
        <end position="788"/>
    </location>
</feature>
<dbReference type="InterPro" id="IPR036890">
    <property type="entry name" value="HATPase_C_sf"/>
</dbReference>
<dbReference type="CDD" id="cd00088">
    <property type="entry name" value="HPT"/>
    <property type="match status" value="2"/>
</dbReference>
<dbReference type="GO" id="GO:0000155">
    <property type="term" value="F:phosphorelay sensor kinase activity"/>
    <property type="evidence" value="ECO:0007669"/>
    <property type="project" value="UniProtKB-ARBA"/>
</dbReference>
<dbReference type="InterPro" id="IPR002545">
    <property type="entry name" value="CheW-lke_dom"/>
</dbReference>
<dbReference type="KEGG" id="lrs:PX52LOC_03580"/>
<evidence type="ECO:0000256" key="2">
    <source>
        <dbReference type="ARBA" id="ARBA00012438"/>
    </source>
</evidence>
<proteinExistence type="predicted"/>
<feature type="modified residue" description="4-aspartylphosphate" evidence="7">
    <location>
        <position position="855"/>
    </location>
</feature>
<dbReference type="Pfam" id="PF02518">
    <property type="entry name" value="HATPase_c"/>
    <property type="match status" value="1"/>
</dbReference>
<dbReference type="PANTHER" id="PTHR43395">
    <property type="entry name" value="SENSOR HISTIDINE KINASE CHEA"/>
    <property type="match status" value="1"/>
</dbReference>
<dbReference type="InterPro" id="IPR005467">
    <property type="entry name" value="His_kinase_dom"/>
</dbReference>